<dbReference type="Gene3D" id="3.90.1680.10">
    <property type="entry name" value="SOS response associated peptidase-like"/>
    <property type="match status" value="1"/>
</dbReference>
<gene>
    <name evidence="1" type="ORF">QZM33_08750</name>
</gene>
<evidence type="ECO:0000313" key="1">
    <source>
        <dbReference type="EMBL" id="MDN7795055.1"/>
    </source>
</evidence>
<dbReference type="GO" id="GO:0003697">
    <property type="term" value="F:single-stranded DNA binding"/>
    <property type="evidence" value="ECO:0007669"/>
    <property type="project" value="InterPro"/>
</dbReference>
<accession>A0AAW7SY67</accession>
<comment type="caution">
    <text evidence="1">The sequence shown here is derived from an EMBL/GenBank/DDBJ whole genome shotgun (WGS) entry which is preliminary data.</text>
</comment>
<dbReference type="InterPro" id="IPR003738">
    <property type="entry name" value="SRAP"/>
</dbReference>
<dbReference type="RefSeq" id="WP_198108652.1">
    <property type="nucleotide sequence ID" value="NZ_JAEDWX010000012.1"/>
</dbReference>
<organism evidence="1 2">
    <name type="scientific">Burkholderia vietnamiensis</name>
    <dbReference type="NCBI Taxonomy" id="60552"/>
    <lineage>
        <taxon>Bacteria</taxon>
        <taxon>Pseudomonadati</taxon>
        <taxon>Pseudomonadota</taxon>
        <taxon>Betaproteobacteria</taxon>
        <taxon>Burkholderiales</taxon>
        <taxon>Burkholderiaceae</taxon>
        <taxon>Burkholderia</taxon>
        <taxon>Burkholderia cepacia complex</taxon>
    </lineage>
</organism>
<evidence type="ECO:0000313" key="2">
    <source>
        <dbReference type="Proteomes" id="UP001171620"/>
    </source>
</evidence>
<name>A0AAW7SY67_BURVI</name>
<dbReference type="Pfam" id="PF02586">
    <property type="entry name" value="SRAP"/>
    <property type="match status" value="1"/>
</dbReference>
<reference evidence="1" key="1">
    <citation type="submission" date="2023-07" db="EMBL/GenBank/DDBJ databases">
        <title>A collection of bacterial strains from the Burkholderia cepacia Research Laboratory and Repository.</title>
        <authorList>
            <person name="Lipuma J."/>
            <person name="Spilker T."/>
            <person name="Caverly L."/>
        </authorList>
    </citation>
    <scope>NUCLEOTIDE SEQUENCE</scope>
    <source>
        <strain evidence="1">AU44268</strain>
    </source>
</reference>
<dbReference type="GO" id="GO:0106300">
    <property type="term" value="P:protein-DNA covalent cross-linking repair"/>
    <property type="evidence" value="ECO:0007669"/>
    <property type="project" value="InterPro"/>
</dbReference>
<protein>
    <submittedName>
        <fullName evidence="1">SOS response-associated peptidase family protein</fullName>
    </submittedName>
</protein>
<dbReference type="Proteomes" id="UP001171620">
    <property type="component" value="Unassembled WGS sequence"/>
</dbReference>
<sequence>MIPAARFYEPKWRLDDDKSQERWRIGLVSGEPFAIAGMWRTWSGADGELIYVMTMISVNADEHPILNQFHRHFDRQGNPEEKRSLVIIRPEDYDAWFNVKDPEEARQFFTLLPADELHAQAAPKPRKARAAEPSQLF</sequence>
<dbReference type="AlphaFoldDB" id="A0AAW7SY67"/>
<dbReference type="InterPro" id="IPR036590">
    <property type="entry name" value="SRAP-like"/>
</dbReference>
<dbReference type="SUPFAM" id="SSF143081">
    <property type="entry name" value="BB1717-like"/>
    <property type="match status" value="1"/>
</dbReference>
<dbReference type="EMBL" id="JAUJRV010000005">
    <property type="protein sequence ID" value="MDN7795055.1"/>
    <property type="molecule type" value="Genomic_DNA"/>
</dbReference>
<proteinExistence type="predicted"/>